<evidence type="ECO:0000256" key="1">
    <source>
        <dbReference type="SAM" id="Phobius"/>
    </source>
</evidence>
<sequence length="234" mass="25667">MDLSPKKILFVLLFTALVLIGGQINFSQLLGGDENQFFTFFQFFGPIAGGILGSAIGAVSVLLAEIINFVFAGNEISLVNIGRLLPMVFAAIYFGSDSAKKLSAIIPIVAMALFIVHPVGAQVWYYAVVFWSIPLIVKFFAPKNLFFRSLGATLTAHSVGGVLWIYAFNTTPELWNFLFFSGTVVFERLLFAIGISVSFVLMTTFLARVEHLLPTGTVSLDKKYDLSRVFASRA</sequence>
<dbReference type="EMBL" id="JAGVWF010000047">
    <property type="protein sequence ID" value="MBS3059465.1"/>
    <property type="molecule type" value="Genomic_DNA"/>
</dbReference>
<evidence type="ECO:0000313" key="2">
    <source>
        <dbReference type="EMBL" id="MBS3059465.1"/>
    </source>
</evidence>
<keyword evidence="1" id="KW-0812">Transmembrane</keyword>
<gene>
    <name evidence="2" type="ORF">J4224_03530</name>
</gene>
<accession>A0A8T4L7B6</accession>
<feature type="transmembrane region" description="Helical" evidence="1">
    <location>
        <begin position="145"/>
        <end position="168"/>
    </location>
</feature>
<feature type="transmembrane region" description="Helical" evidence="1">
    <location>
        <begin position="102"/>
        <end position="133"/>
    </location>
</feature>
<dbReference type="AlphaFoldDB" id="A0A8T4L7B6"/>
<dbReference type="Proteomes" id="UP000683213">
    <property type="component" value="Unassembled WGS sequence"/>
</dbReference>
<feature type="transmembrane region" description="Helical" evidence="1">
    <location>
        <begin position="43"/>
        <end position="64"/>
    </location>
</feature>
<organism evidence="2 3">
    <name type="scientific">Candidatus Iainarchaeum sp</name>
    <dbReference type="NCBI Taxonomy" id="3101447"/>
    <lineage>
        <taxon>Archaea</taxon>
        <taxon>Candidatus Iainarchaeota</taxon>
        <taxon>Candidatus Iainarchaeia</taxon>
        <taxon>Candidatus Iainarchaeales</taxon>
        <taxon>Candidatus Iainarchaeaceae</taxon>
        <taxon>Candidatus Iainarchaeum</taxon>
    </lineage>
</organism>
<name>A0A8T4L7B6_9ARCH</name>
<protein>
    <submittedName>
        <fullName evidence="2">Uncharacterized protein</fullName>
    </submittedName>
</protein>
<feature type="transmembrane region" description="Helical" evidence="1">
    <location>
        <begin position="188"/>
        <end position="207"/>
    </location>
</feature>
<keyword evidence="1" id="KW-0472">Membrane</keyword>
<proteinExistence type="predicted"/>
<evidence type="ECO:0000313" key="3">
    <source>
        <dbReference type="Proteomes" id="UP000683213"/>
    </source>
</evidence>
<reference evidence="2" key="2">
    <citation type="submission" date="2021-05" db="EMBL/GenBank/DDBJ databases">
        <title>Protein family content uncovers lineage relationships and bacterial pathway maintenance mechanisms in DPANN archaea.</title>
        <authorList>
            <person name="Castelle C.J."/>
            <person name="Meheust R."/>
            <person name="Jaffe A.L."/>
            <person name="Seitz K."/>
            <person name="Gong X."/>
            <person name="Baker B.J."/>
            <person name="Banfield J.F."/>
        </authorList>
    </citation>
    <scope>NUCLEOTIDE SEQUENCE</scope>
    <source>
        <strain evidence="2">RIFCSPHIGHO2_01_FULL_GW2011_AR10_43_9</strain>
    </source>
</reference>
<reference evidence="2" key="1">
    <citation type="submission" date="2021-03" db="EMBL/GenBank/DDBJ databases">
        <authorList>
            <person name="Jaffe A."/>
        </authorList>
    </citation>
    <scope>NUCLEOTIDE SEQUENCE</scope>
    <source>
        <strain evidence="2">RIFCSPHIGHO2_01_FULL_GW2011_AR10_43_9</strain>
    </source>
</reference>
<feature type="transmembrane region" description="Helical" evidence="1">
    <location>
        <begin position="76"/>
        <end position="96"/>
    </location>
</feature>
<keyword evidence="1" id="KW-1133">Transmembrane helix</keyword>
<comment type="caution">
    <text evidence="2">The sequence shown here is derived from an EMBL/GenBank/DDBJ whole genome shotgun (WGS) entry which is preliminary data.</text>
</comment>